<dbReference type="NCBIfam" id="NF008113">
    <property type="entry name" value="PRK10860.1"/>
    <property type="match status" value="1"/>
</dbReference>
<evidence type="ECO:0000313" key="11">
    <source>
        <dbReference type="Proteomes" id="UP001597196"/>
    </source>
</evidence>
<dbReference type="InterPro" id="IPR002125">
    <property type="entry name" value="CMP_dCMP_dom"/>
</dbReference>
<feature type="binding site" evidence="8">
    <location>
        <position position="83"/>
    </location>
    <ligand>
        <name>Zn(2+)</name>
        <dbReference type="ChEBI" id="CHEBI:29105"/>
        <note>catalytic</note>
    </ligand>
</feature>
<comment type="function">
    <text evidence="8">Catalyzes the deamination of adenosine to inosine at the wobble position 34 of tRNA(Arg2).</text>
</comment>
<keyword evidence="11" id="KW-1185">Reference proteome</keyword>
<evidence type="ECO:0000256" key="3">
    <source>
        <dbReference type="ARBA" id="ARBA00022694"/>
    </source>
</evidence>
<evidence type="ECO:0000256" key="5">
    <source>
        <dbReference type="ARBA" id="ARBA00022801"/>
    </source>
</evidence>
<keyword evidence="5 8" id="KW-0378">Hydrolase</keyword>
<accession>A0ABW4CE06</accession>
<evidence type="ECO:0000256" key="8">
    <source>
        <dbReference type="HAMAP-Rule" id="MF_00972"/>
    </source>
</evidence>
<dbReference type="EC" id="3.5.4.33" evidence="8"/>
<feature type="binding site" evidence="8">
    <location>
        <position position="86"/>
    </location>
    <ligand>
        <name>Zn(2+)</name>
        <dbReference type="ChEBI" id="CHEBI:29105"/>
        <note>catalytic</note>
    </ligand>
</feature>
<dbReference type="PANTHER" id="PTHR11079:SF202">
    <property type="entry name" value="TRNA-SPECIFIC ADENOSINE DEAMINASE"/>
    <property type="match status" value="1"/>
</dbReference>
<dbReference type="Pfam" id="PF14437">
    <property type="entry name" value="MafB19-deam"/>
    <property type="match status" value="1"/>
</dbReference>
<comment type="similarity">
    <text evidence="1">Belongs to the cytidine and deoxycytidylate deaminase family. ADAT2 subfamily.</text>
</comment>
<dbReference type="HAMAP" id="MF_00972">
    <property type="entry name" value="tRNA_aden_deaminase"/>
    <property type="match status" value="1"/>
</dbReference>
<sequence length="165" mass="18118">MENENRWMALALEEAKDAAAIGEVPIGAVIVHDGQVVGRGHNLREHAQDSTLHAEVLAIQEACMTLHTWRLEDCDLYVTLEPCPMCAGAMINSRIRTCYFGAHDPKAGAAGSLVDLLSDTRFNHQVAVVEGVRAQEAAALLQTFFRGIRQRRKQKQAGQKASKQV</sequence>
<dbReference type="EMBL" id="JBHTOC010000002">
    <property type="protein sequence ID" value="MFD1429022.1"/>
    <property type="molecule type" value="Genomic_DNA"/>
</dbReference>
<comment type="caution">
    <text evidence="10">The sequence shown here is derived from an EMBL/GenBank/DDBJ whole genome shotgun (WGS) entry which is preliminary data.</text>
</comment>
<feature type="active site" description="Proton donor" evidence="8">
    <location>
        <position position="55"/>
    </location>
</feature>
<dbReference type="InterPro" id="IPR016192">
    <property type="entry name" value="APOBEC/CMP_deaminase_Zn-bd"/>
</dbReference>
<dbReference type="Gene3D" id="3.40.140.10">
    <property type="entry name" value="Cytidine Deaminase, domain 2"/>
    <property type="match status" value="1"/>
</dbReference>
<keyword evidence="6 8" id="KW-0862">Zinc</keyword>
<dbReference type="RefSeq" id="WP_203627276.1">
    <property type="nucleotide sequence ID" value="NZ_BOLQ01000012.1"/>
</dbReference>
<evidence type="ECO:0000259" key="9">
    <source>
        <dbReference type="PROSITE" id="PS51747"/>
    </source>
</evidence>
<organism evidence="10 11">
    <name type="scientific">Lacticaseibacillus mingshuiensis</name>
    <dbReference type="NCBI Taxonomy" id="2799574"/>
    <lineage>
        <taxon>Bacteria</taxon>
        <taxon>Bacillati</taxon>
        <taxon>Bacillota</taxon>
        <taxon>Bacilli</taxon>
        <taxon>Lactobacillales</taxon>
        <taxon>Lactobacillaceae</taxon>
        <taxon>Lacticaseibacillus</taxon>
    </lineage>
</organism>
<dbReference type="GO" id="GO:0052717">
    <property type="term" value="F:tRNA-specific adenosine-34 deaminase activity"/>
    <property type="evidence" value="ECO:0007669"/>
    <property type="project" value="UniProtKB-EC"/>
</dbReference>
<dbReference type="InterPro" id="IPR028883">
    <property type="entry name" value="tRNA_aden_deaminase"/>
</dbReference>
<gene>
    <name evidence="8 10" type="primary">tadA</name>
    <name evidence="10" type="ORF">ACFQ4P_02010</name>
</gene>
<dbReference type="PROSITE" id="PS50096">
    <property type="entry name" value="IQ"/>
    <property type="match status" value="1"/>
</dbReference>
<evidence type="ECO:0000256" key="4">
    <source>
        <dbReference type="ARBA" id="ARBA00022723"/>
    </source>
</evidence>
<keyword evidence="4 8" id="KW-0479">Metal-binding</keyword>
<keyword evidence="3 8" id="KW-0819">tRNA processing</keyword>
<dbReference type="InterPro" id="IPR058535">
    <property type="entry name" value="MafB19-deam"/>
</dbReference>
<feature type="binding site" evidence="8">
    <location>
        <position position="53"/>
    </location>
    <ligand>
        <name>Zn(2+)</name>
        <dbReference type="ChEBI" id="CHEBI:29105"/>
        <note>catalytic</note>
    </ligand>
</feature>
<comment type="catalytic activity">
    <reaction evidence="7 8">
        <text>adenosine(34) in tRNA + H2O + H(+) = inosine(34) in tRNA + NH4(+)</text>
        <dbReference type="Rhea" id="RHEA:43168"/>
        <dbReference type="Rhea" id="RHEA-COMP:10373"/>
        <dbReference type="Rhea" id="RHEA-COMP:10374"/>
        <dbReference type="ChEBI" id="CHEBI:15377"/>
        <dbReference type="ChEBI" id="CHEBI:15378"/>
        <dbReference type="ChEBI" id="CHEBI:28938"/>
        <dbReference type="ChEBI" id="CHEBI:74411"/>
        <dbReference type="ChEBI" id="CHEBI:82852"/>
        <dbReference type="EC" id="3.5.4.33"/>
    </reaction>
</comment>
<dbReference type="SUPFAM" id="SSF53927">
    <property type="entry name" value="Cytidine deaminase-like"/>
    <property type="match status" value="1"/>
</dbReference>
<reference evidence="11" key="1">
    <citation type="journal article" date="2019" name="Int. J. Syst. Evol. Microbiol.">
        <title>The Global Catalogue of Microorganisms (GCM) 10K type strain sequencing project: providing services to taxonomists for standard genome sequencing and annotation.</title>
        <authorList>
            <consortium name="The Broad Institute Genomics Platform"/>
            <consortium name="The Broad Institute Genome Sequencing Center for Infectious Disease"/>
            <person name="Wu L."/>
            <person name="Ma J."/>
        </authorList>
    </citation>
    <scope>NUCLEOTIDE SEQUENCE [LARGE SCALE GENOMIC DNA]</scope>
    <source>
        <strain evidence="11">CCM 8980</strain>
    </source>
</reference>
<evidence type="ECO:0000256" key="6">
    <source>
        <dbReference type="ARBA" id="ARBA00022833"/>
    </source>
</evidence>
<evidence type="ECO:0000256" key="1">
    <source>
        <dbReference type="ARBA" id="ARBA00010669"/>
    </source>
</evidence>
<evidence type="ECO:0000313" key="10">
    <source>
        <dbReference type="EMBL" id="MFD1429022.1"/>
    </source>
</evidence>
<evidence type="ECO:0000256" key="2">
    <source>
        <dbReference type="ARBA" id="ARBA00011738"/>
    </source>
</evidence>
<dbReference type="PROSITE" id="PS00903">
    <property type="entry name" value="CYT_DCMP_DEAMINASES_1"/>
    <property type="match status" value="1"/>
</dbReference>
<proteinExistence type="inferred from homology"/>
<dbReference type="CDD" id="cd01285">
    <property type="entry name" value="nucleoside_deaminase"/>
    <property type="match status" value="1"/>
</dbReference>
<feature type="domain" description="CMP/dCMP-type deaminase" evidence="9">
    <location>
        <begin position="2"/>
        <end position="113"/>
    </location>
</feature>
<dbReference type="PANTHER" id="PTHR11079">
    <property type="entry name" value="CYTOSINE DEAMINASE FAMILY MEMBER"/>
    <property type="match status" value="1"/>
</dbReference>
<protein>
    <recommendedName>
        <fullName evidence="8">tRNA-specific adenosine deaminase</fullName>
        <ecNumber evidence="8">3.5.4.33</ecNumber>
    </recommendedName>
</protein>
<evidence type="ECO:0000256" key="7">
    <source>
        <dbReference type="ARBA" id="ARBA00048045"/>
    </source>
</evidence>
<dbReference type="PROSITE" id="PS51747">
    <property type="entry name" value="CYT_DCMP_DEAMINASES_2"/>
    <property type="match status" value="1"/>
</dbReference>
<dbReference type="Proteomes" id="UP001597196">
    <property type="component" value="Unassembled WGS sequence"/>
</dbReference>
<name>A0ABW4CE06_9LACO</name>
<dbReference type="InterPro" id="IPR016193">
    <property type="entry name" value="Cytidine_deaminase-like"/>
</dbReference>
<comment type="subunit">
    <text evidence="2 8">Homodimer.</text>
</comment>
<comment type="cofactor">
    <cofactor evidence="8">
        <name>Zn(2+)</name>
        <dbReference type="ChEBI" id="CHEBI:29105"/>
    </cofactor>
    <text evidence="8">Binds 1 zinc ion per subunit.</text>
</comment>